<accession>A0AAV2IEU2</accession>
<gene>
    <name evidence="2" type="ORF">GSLYS_00017554001</name>
</gene>
<protein>
    <submittedName>
        <fullName evidence="2">Uncharacterized protein</fullName>
    </submittedName>
</protein>
<evidence type="ECO:0000256" key="1">
    <source>
        <dbReference type="SAM" id="SignalP"/>
    </source>
</evidence>
<dbReference type="AlphaFoldDB" id="A0AAV2IEU2"/>
<reference evidence="2 3" key="1">
    <citation type="submission" date="2024-04" db="EMBL/GenBank/DDBJ databases">
        <authorList>
            <consortium name="Genoscope - CEA"/>
            <person name="William W."/>
        </authorList>
    </citation>
    <scope>NUCLEOTIDE SEQUENCE [LARGE SCALE GENOMIC DNA]</scope>
</reference>
<dbReference type="EMBL" id="CAXITT010000592">
    <property type="protein sequence ID" value="CAL1544041.1"/>
    <property type="molecule type" value="Genomic_DNA"/>
</dbReference>
<dbReference type="SUPFAM" id="SSF57603">
    <property type="entry name" value="FnI-like domain"/>
    <property type="match status" value="1"/>
</dbReference>
<keyword evidence="1" id="KW-0732">Signal</keyword>
<organism evidence="2 3">
    <name type="scientific">Lymnaea stagnalis</name>
    <name type="common">Great pond snail</name>
    <name type="synonym">Helix stagnalis</name>
    <dbReference type="NCBI Taxonomy" id="6523"/>
    <lineage>
        <taxon>Eukaryota</taxon>
        <taxon>Metazoa</taxon>
        <taxon>Spiralia</taxon>
        <taxon>Lophotrochozoa</taxon>
        <taxon>Mollusca</taxon>
        <taxon>Gastropoda</taxon>
        <taxon>Heterobranchia</taxon>
        <taxon>Euthyneura</taxon>
        <taxon>Panpulmonata</taxon>
        <taxon>Hygrophila</taxon>
        <taxon>Lymnaeoidea</taxon>
        <taxon>Lymnaeidae</taxon>
        <taxon>Lymnaea</taxon>
    </lineage>
</organism>
<feature type="chain" id="PRO_5043740999" evidence="1">
    <location>
        <begin position="23"/>
        <end position="109"/>
    </location>
</feature>
<keyword evidence="3" id="KW-1185">Reference proteome</keyword>
<evidence type="ECO:0000313" key="3">
    <source>
        <dbReference type="Proteomes" id="UP001497497"/>
    </source>
</evidence>
<dbReference type="Proteomes" id="UP001497497">
    <property type="component" value="Unassembled WGS sequence"/>
</dbReference>
<evidence type="ECO:0000313" key="2">
    <source>
        <dbReference type="EMBL" id="CAL1544041.1"/>
    </source>
</evidence>
<name>A0AAV2IEU2_LYMST</name>
<sequence length="109" mass="11924">MKLIVTMVALMVCCMNLGFGESEIIETVCRINGQSIALGESVGKVIDSCNNCNCGNRGFACTRMACPWYQPLDCEIQGQHHNHYDVIPSDDCEECRCRNGNIVCTGCPA</sequence>
<feature type="signal peptide" evidence="1">
    <location>
        <begin position="1"/>
        <end position="22"/>
    </location>
</feature>
<comment type="caution">
    <text evidence="2">The sequence shown here is derived from an EMBL/GenBank/DDBJ whole genome shotgun (WGS) entry which is preliminary data.</text>
</comment>
<dbReference type="Gene3D" id="2.10.70.10">
    <property type="entry name" value="Complement Module, domain 1"/>
    <property type="match status" value="1"/>
</dbReference>
<proteinExistence type="predicted"/>